<dbReference type="OrthoDB" id="5800589at2"/>
<dbReference type="NCBIfam" id="TIGR00229">
    <property type="entry name" value="sensory_box"/>
    <property type="match status" value="1"/>
</dbReference>
<dbReference type="FunFam" id="3.30.70.270:FF:000001">
    <property type="entry name" value="Diguanylate cyclase domain protein"/>
    <property type="match status" value="1"/>
</dbReference>
<dbReference type="Gene3D" id="3.30.450.20">
    <property type="entry name" value="PAS domain"/>
    <property type="match status" value="1"/>
</dbReference>
<dbReference type="SUPFAM" id="SSF55785">
    <property type="entry name" value="PYP-like sensor domain (PAS domain)"/>
    <property type="match status" value="1"/>
</dbReference>
<dbReference type="Gene3D" id="3.30.70.270">
    <property type="match status" value="1"/>
</dbReference>
<evidence type="ECO:0000313" key="6">
    <source>
        <dbReference type="EMBL" id="SED21439.1"/>
    </source>
</evidence>
<feature type="domain" description="GGDEF" evidence="4">
    <location>
        <begin position="162"/>
        <end position="295"/>
    </location>
</feature>
<dbReference type="Pfam" id="PF13426">
    <property type="entry name" value="PAS_9"/>
    <property type="match status" value="1"/>
</dbReference>
<dbReference type="NCBIfam" id="TIGR00254">
    <property type="entry name" value="GGDEF"/>
    <property type="match status" value="1"/>
</dbReference>
<dbReference type="InterPro" id="IPR029787">
    <property type="entry name" value="Nucleotide_cyclase"/>
</dbReference>
<evidence type="ECO:0000256" key="1">
    <source>
        <dbReference type="ARBA" id="ARBA00001946"/>
    </source>
</evidence>
<dbReference type="GO" id="GO:0016301">
    <property type="term" value="F:kinase activity"/>
    <property type="evidence" value="ECO:0007669"/>
    <property type="project" value="UniProtKB-KW"/>
</dbReference>
<dbReference type="Pfam" id="PF00990">
    <property type="entry name" value="GGDEF"/>
    <property type="match status" value="1"/>
</dbReference>
<dbReference type="PROSITE" id="PS50887">
    <property type="entry name" value="GGDEF"/>
    <property type="match status" value="1"/>
</dbReference>
<dbReference type="EMBL" id="MDDR01000022">
    <property type="protein sequence ID" value="OIN53150.1"/>
    <property type="molecule type" value="Genomic_DNA"/>
</dbReference>
<comment type="caution">
    <text evidence="5">The sequence shown here is derived from an EMBL/GenBank/DDBJ whole genome shotgun (WGS) entry which is preliminary data.</text>
</comment>
<reference evidence="6 8" key="2">
    <citation type="submission" date="2016-10" db="EMBL/GenBank/DDBJ databases">
        <authorList>
            <person name="Varghese N."/>
            <person name="Submissions S."/>
        </authorList>
    </citation>
    <scope>NUCLEOTIDE SEQUENCE [LARGE SCALE GENOMIC DNA]</scope>
    <source>
        <strain evidence="6 8">BS2773</strain>
    </source>
</reference>
<evidence type="ECO:0000259" key="3">
    <source>
        <dbReference type="PROSITE" id="PS50112"/>
    </source>
</evidence>
<dbReference type="Proteomes" id="UP000181661">
    <property type="component" value="Unassembled WGS sequence"/>
</dbReference>
<dbReference type="InterPro" id="IPR043128">
    <property type="entry name" value="Rev_trsase/Diguanyl_cyclase"/>
</dbReference>
<organism evidence="5 7">
    <name type="scientific">Pseudomonas costantinii</name>
    <dbReference type="NCBI Taxonomy" id="168469"/>
    <lineage>
        <taxon>Bacteria</taxon>
        <taxon>Pseudomonadati</taxon>
        <taxon>Pseudomonadota</taxon>
        <taxon>Gammaproteobacteria</taxon>
        <taxon>Pseudomonadales</taxon>
        <taxon>Pseudomonadaceae</taxon>
        <taxon>Pseudomonas</taxon>
    </lineage>
</organism>
<dbReference type="InterPro" id="IPR035965">
    <property type="entry name" value="PAS-like_dom_sf"/>
</dbReference>
<evidence type="ECO:0000313" key="8">
    <source>
        <dbReference type="Proteomes" id="UP000182179"/>
    </source>
</evidence>
<reference evidence="5 7" key="1">
    <citation type="submission" date="2016-08" db="EMBL/GenBank/DDBJ databases">
        <title>Draft genome sequence of Pseudomonas costantinii LMG 22119, type strain isolated from cultivated mushroom (Agaricus bisporus) sporophores.</title>
        <authorList>
            <person name="Tambong J.T."/>
        </authorList>
    </citation>
    <scope>NUCLEOTIDE SEQUENCE [LARGE SCALE GENOMIC DNA]</scope>
    <source>
        <strain evidence="5 7">LMG 22119</strain>
    </source>
</reference>
<sequence>MIENDQQVLVRALDAATNPVLITERSGCIVWINRAFCLMSGYSKLELVGKTPQMLSSGRQSTTFYRNLWMTIMAGLTWQGEIVERRKDGGTCTVNQIITPVFDQHGVVTHFIAILHNFSLMDEERAAMQQLAFHDALTGLPNRLLFLNLLNQAINVAIKYKQPLALMFIDLDHFKSINDTLGHACGDRLLVAVAERLAQSVRRSDVVARLSGDEFAILISGVDQIDQLEPLANKLVAAIHQPFMVESHRVETAISIGISLFSGDGSSVDDLLAQADRAMYQAKRNGGNACRFSPVGIPAELNAARCPPTWPASATPAPE</sequence>
<dbReference type="EMBL" id="FNTS01000002">
    <property type="protein sequence ID" value="SED21439.1"/>
    <property type="molecule type" value="Genomic_DNA"/>
</dbReference>
<evidence type="ECO:0000259" key="4">
    <source>
        <dbReference type="PROSITE" id="PS50887"/>
    </source>
</evidence>
<evidence type="ECO:0000313" key="7">
    <source>
        <dbReference type="Proteomes" id="UP000181661"/>
    </source>
</evidence>
<proteinExistence type="predicted"/>
<dbReference type="SMART" id="SM00091">
    <property type="entry name" value="PAS"/>
    <property type="match status" value="1"/>
</dbReference>
<protein>
    <submittedName>
        <fullName evidence="5">Histidine kinase</fullName>
    </submittedName>
    <submittedName>
        <fullName evidence="6">PAS domain S-box-containing protein/diguanylate cyclase (GGDEF) domain-containing protein</fullName>
    </submittedName>
</protein>
<name>A0A1S2V3V7_9PSED</name>
<keyword evidence="8" id="KW-1185">Reference proteome</keyword>
<comment type="subcellular location">
    <subcellularLocation>
        <location evidence="2">Cell inner membrane</location>
    </subcellularLocation>
</comment>
<dbReference type="InterPro" id="IPR052163">
    <property type="entry name" value="DGC-Regulatory_Protein"/>
</dbReference>
<evidence type="ECO:0000313" key="5">
    <source>
        <dbReference type="EMBL" id="OIN53150.1"/>
    </source>
</evidence>
<dbReference type="PANTHER" id="PTHR46663">
    <property type="entry name" value="DIGUANYLATE CYCLASE DGCT-RELATED"/>
    <property type="match status" value="1"/>
</dbReference>
<dbReference type="InterPro" id="IPR000160">
    <property type="entry name" value="GGDEF_dom"/>
</dbReference>
<evidence type="ECO:0000256" key="2">
    <source>
        <dbReference type="ARBA" id="ARBA00004533"/>
    </source>
</evidence>
<dbReference type="SUPFAM" id="SSF55073">
    <property type="entry name" value="Nucleotide cyclase"/>
    <property type="match status" value="1"/>
</dbReference>
<dbReference type="InterPro" id="IPR000014">
    <property type="entry name" value="PAS"/>
</dbReference>
<keyword evidence="5" id="KW-0418">Kinase</keyword>
<dbReference type="Proteomes" id="UP000182179">
    <property type="component" value="Unassembled WGS sequence"/>
</dbReference>
<keyword evidence="5" id="KW-0808">Transferase</keyword>
<gene>
    <name evidence="5" type="ORF">BFL40_11985</name>
    <name evidence="6" type="ORF">SAMN04515675_0288</name>
</gene>
<feature type="domain" description="PAS" evidence="3">
    <location>
        <begin position="5"/>
        <end position="51"/>
    </location>
</feature>
<dbReference type="PANTHER" id="PTHR46663:SF3">
    <property type="entry name" value="SLL0267 PROTEIN"/>
    <property type="match status" value="1"/>
</dbReference>
<dbReference type="CDD" id="cd00130">
    <property type="entry name" value="PAS"/>
    <property type="match status" value="1"/>
</dbReference>
<dbReference type="GO" id="GO:0005886">
    <property type="term" value="C:plasma membrane"/>
    <property type="evidence" value="ECO:0007669"/>
    <property type="project" value="UniProtKB-SubCell"/>
</dbReference>
<accession>A0A1S2V3V7</accession>
<dbReference type="RefSeq" id="WP_071484188.1">
    <property type="nucleotide sequence ID" value="NZ_FNTS01000002.1"/>
</dbReference>
<dbReference type="SMART" id="SM00267">
    <property type="entry name" value="GGDEF"/>
    <property type="match status" value="1"/>
</dbReference>
<dbReference type="CDD" id="cd01949">
    <property type="entry name" value="GGDEF"/>
    <property type="match status" value="1"/>
</dbReference>
<dbReference type="AlphaFoldDB" id="A0A1S2V3V7"/>
<dbReference type="PROSITE" id="PS50112">
    <property type="entry name" value="PAS"/>
    <property type="match status" value="1"/>
</dbReference>
<comment type="cofactor">
    <cofactor evidence="1">
        <name>Mg(2+)</name>
        <dbReference type="ChEBI" id="CHEBI:18420"/>
    </cofactor>
</comment>